<gene>
    <name evidence="4" type="ORF">AJ79_06911</name>
</gene>
<dbReference type="InterPro" id="IPR023213">
    <property type="entry name" value="CAT-like_dom_sf"/>
</dbReference>
<dbReference type="AlphaFoldDB" id="A0A2B7X092"/>
<dbReference type="InterPro" id="IPR054710">
    <property type="entry name" value="Tri101-like_N"/>
</dbReference>
<keyword evidence="2" id="KW-0012">Acyltransferase</keyword>
<evidence type="ECO:0000256" key="1">
    <source>
        <dbReference type="ARBA" id="ARBA00022679"/>
    </source>
</evidence>
<dbReference type="PANTHER" id="PTHR31896:SF64">
    <property type="entry name" value="TRICHOTHECENE 3-O-ACETYLTRANSFERASE"/>
    <property type="match status" value="1"/>
</dbReference>
<dbReference type="GO" id="GO:0016746">
    <property type="term" value="F:acyltransferase activity"/>
    <property type="evidence" value="ECO:0007669"/>
    <property type="project" value="UniProtKB-KW"/>
</dbReference>
<accession>A0A2B7X092</accession>
<evidence type="ECO:0000313" key="5">
    <source>
        <dbReference type="Proteomes" id="UP000223968"/>
    </source>
</evidence>
<organism evidence="4 5">
    <name type="scientific">Helicocarpus griseus UAMH5409</name>
    <dbReference type="NCBI Taxonomy" id="1447875"/>
    <lineage>
        <taxon>Eukaryota</taxon>
        <taxon>Fungi</taxon>
        <taxon>Dikarya</taxon>
        <taxon>Ascomycota</taxon>
        <taxon>Pezizomycotina</taxon>
        <taxon>Eurotiomycetes</taxon>
        <taxon>Eurotiomycetidae</taxon>
        <taxon>Onygenales</taxon>
        <taxon>Ajellomycetaceae</taxon>
        <taxon>Helicocarpus</taxon>
    </lineage>
</organism>
<comment type="caution">
    <text evidence="4">The sequence shown here is derived from an EMBL/GenBank/DDBJ whole genome shotgun (WGS) entry which is preliminary data.</text>
</comment>
<dbReference type="Gene3D" id="3.30.559.10">
    <property type="entry name" value="Chloramphenicol acetyltransferase-like domain"/>
    <property type="match status" value="2"/>
</dbReference>
<dbReference type="OrthoDB" id="1862401at2759"/>
<reference evidence="4 5" key="1">
    <citation type="submission" date="2017-10" db="EMBL/GenBank/DDBJ databases">
        <title>Comparative genomics in systemic dimorphic fungi from Ajellomycetaceae.</title>
        <authorList>
            <person name="Munoz J.F."/>
            <person name="Mcewen J.G."/>
            <person name="Clay O.K."/>
            <person name="Cuomo C.A."/>
        </authorList>
    </citation>
    <scope>NUCLEOTIDE SEQUENCE [LARGE SCALE GENOMIC DNA]</scope>
    <source>
        <strain evidence="4 5">UAMH5409</strain>
    </source>
</reference>
<evidence type="ECO:0000259" key="3">
    <source>
        <dbReference type="Pfam" id="PF22664"/>
    </source>
</evidence>
<dbReference type="Proteomes" id="UP000223968">
    <property type="component" value="Unassembled WGS sequence"/>
</dbReference>
<keyword evidence="1" id="KW-0808">Transferase</keyword>
<name>A0A2B7X092_9EURO</name>
<dbReference type="InterPro" id="IPR051283">
    <property type="entry name" value="Sec_Metabolite_Acyltrans"/>
</dbReference>
<proteinExistence type="predicted"/>
<protein>
    <recommendedName>
        <fullName evidence="3">Trichothecene 3-O-acetyltransferase-like N-terminal domain-containing protein</fullName>
    </recommendedName>
</protein>
<dbReference type="Pfam" id="PF22664">
    <property type="entry name" value="TRI-like_N"/>
    <property type="match status" value="1"/>
</dbReference>
<evidence type="ECO:0000313" key="4">
    <source>
        <dbReference type="EMBL" id="PGH05024.1"/>
    </source>
</evidence>
<feature type="domain" description="Trichothecene 3-O-acetyltransferase-like N-terminal" evidence="3">
    <location>
        <begin position="21"/>
        <end position="158"/>
    </location>
</feature>
<evidence type="ECO:0000256" key="2">
    <source>
        <dbReference type="ARBA" id="ARBA00023315"/>
    </source>
</evidence>
<keyword evidence="5" id="KW-1185">Reference proteome</keyword>
<dbReference type="PANTHER" id="PTHR31896">
    <property type="entry name" value="FAMILY REGULATORY PROTEIN, PUTATIVE (AFU_ORTHOLOGUE AFUA_3G14730)-RELATED"/>
    <property type="match status" value="1"/>
</dbReference>
<dbReference type="EMBL" id="PDNB01000129">
    <property type="protein sequence ID" value="PGH05024.1"/>
    <property type="molecule type" value="Genomic_DNA"/>
</dbReference>
<sequence length="464" mass="51052">MAADSYSIGLTPMDHLLPRVYVPYILIFNTADPESALHTIKNGVDMLVSKLPWLAGNITTLSEPSGPQNRVHIVPLSSTPEIPMLQVKYFDRDEDWHSHHAQSYIPLPTFIPVSQQRPVLRFQANIFPSKVVLATSYMHVVFDGTGFDTIVRAFSECCKDDTGTNMPITKTIAANDIDLRKEVSSWSSKCQTRLDHSREIGLPMLDSNVSAEQWGAIKSAMSSPVEEGRLTFCPRKIARIKSICVTILSQKDTSAYISTNDIITAAMAISIDRVLYPDRASTTDSTSVIIPVNLRSRVSPPLPNTYLGNMIYSPIVDICHPARLDTQGEGEVEADLLHLAHLALRIRTSLDTLDETVVYSLCAAVADEPNHDWAKVEAKPADITISSWRGKNIFALGFGKGLGSVEDFETHLGAAPGLCILMPARTRLGPNDQPMTMQWEVCAVMKPGGVEGLRKDRLLGKLMA</sequence>